<evidence type="ECO:0000313" key="6">
    <source>
        <dbReference type="Proteomes" id="UP000199032"/>
    </source>
</evidence>
<dbReference type="PANTHER" id="PTHR33619:SF3">
    <property type="entry name" value="POLYSACCHARIDE EXPORT PROTEIN GFCE-RELATED"/>
    <property type="match status" value="1"/>
</dbReference>
<evidence type="ECO:0000259" key="3">
    <source>
        <dbReference type="Pfam" id="PF02563"/>
    </source>
</evidence>
<dbReference type="Pfam" id="PF02563">
    <property type="entry name" value="Poly_export"/>
    <property type="match status" value="1"/>
</dbReference>
<organism evidence="5 6">
    <name type="scientific">Candidatus Nitrospira nitrosa</name>
    <dbReference type="NCBI Taxonomy" id="1742972"/>
    <lineage>
        <taxon>Bacteria</taxon>
        <taxon>Pseudomonadati</taxon>
        <taxon>Nitrospirota</taxon>
        <taxon>Nitrospiria</taxon>
        <taxon>Nitrospirales</taxon>
        <taxon>Nitrospiraceae</taxon>
        <taxon>Nitrospira</taxon>
    </lineage>
</organism>
<accession>A0A0S4LE29</accession>
<feature type="domain" description="Polysaccharide export protein N-terminal" evidence="3">
    <location>
        <begin position="65"/>
        <end position="138"/>
    </location>
</feature>
<dbReference type="Gene3D" id="3.10.560.10">
    <property type="entry name" value="Outer membrane lipoprotein wza domain like"/>
    <property type="match status" value="1"/>
</dbReference>
<evidence type="ECO:0000256" key="1">
    <source>
        <dbReference type="ARBA" id="ARBA00022729"/>
    </source>
</evidence>
<evidence type="ECO:0000259" key="4">
    <source>
        <dbReference type="Pfam" id="PF10531"/>
    </source>
</evidence>
<dbReference type="GO" id="GO:0015159">
    <property type="term" value="F:polysaccharide transmembrane transporter activity"/>
    <property type="evidence" value="ECO:0007669"/>
    <property type="project" value="InterPro"/>
</dbReference>
<dbReference type="PANTHER" id="PTHR33619">
    <property type="entry name" value="POLYSACCHARIDE EXPORT PROTEIN GFCE-RELATED"/>
    <property type="match status" value="1"/>
</dbReference>
<keyword evidence="6" id="KW-1185">Reference proteome</keyword>
<dbReference type="Proteomes" id="UP000199032">
    <property type="component" value="Unassembled WGS sequence"/>
</dbReference>
<dbReference type="EMBL" id="CZQA01000008">
    <property type="protein sequence ID" value="CUS34909.1"/>
    <property type="molecule type" value="Genomic_DNA"/>
</dbReference>
<dbReference type="Pfam" id="PF10531">
    <property type="entry name" value="SLBB"/>
    <property type="match status" value="1"/>
</dbReference>
<proteinExistence type="predicted"/>
<evidence type="ECO:0000313" key="5">
    <source>
        <dbReference type="EMBL" id="CUS34909.1"/>
    </source>
</evidence>
<dbReference type="InterPro" id="IPR049712">
    <property type="entry name" value="Poly_export"/>
</dbReference>
<feature type="signal peptide" evidence="2">
    <location>
        <begin position="1"/>
        <end position="23"/>
    </location>
</feature>
<dbReference type="InterPro" id="IPR019554">
    <property type="entry name" value="Soluble_ligand-bd"/>
</dbReference>
<gene>
    <name evidence="5" type="ORF">COMA1_20018</name>
</gene>
<keyword evidence="1 2" id="KW-0732">Signal</keyword>
<evidence type="ECO:0000256" key="2">
    <source>
        <dbReference type="SAM" id="SignalP"/>
    </source>
</evidence>
<protein>
    <submittedName>
        <fullName evidence="5">Uncharacterized protein</fullName>
    </submittedName>
</protein>
<sequence>MKYALWYMILLGAVAFTSSTAFSESGLPKPDGGKIPTDVPLLPSTTGQTEKASSQVTMDKLSNAVGTEYVIGAEDVLDVTVWRNVDLSRQVQVRPDGRISMPIIRDVVAVGKTPTKLAEEMTNKLKEYVQNPVVAVTLKEVNSSNIFLLGEVAHPGKYPLKSRTTLLQGITMAGGFKETAARNQIVIFRFTETAPGMKRFTASYDDIVLRSGISDNFELKPGDTLVVPSESMVVFPGR</sequence>
<dbReference type="RefSeq" id="WP_218055345.1">
    <property type="nucleotide sequence ID" value="NZ_CZQA01000008.1"/>
</dbReference>
<name>A0A0S4LE29_9BACT</name>
<dbReference type="InterPro" id="IPR003715">
    <property type="entry name" value="Poly_export_N"/>
</dbReference>
<feature type="domain" description="Soluble ligand binding" evidence="4">
    <location>
        <begin position="146"/>
        <end position="192"/>
    </location>
</feature>
<feature type="chain" id="PRO_5006623897" evidence="2">
    <location>
        <begin position="24"/>
        <end position="238"/>
    </location>
</feature>
<dbReference type="STRING" id="1742972.COMA1_20018"/>
<dbReference type="AlphaFoldDB" id="A0A0S4LE29"/>
<reference evidence="5 6" key="1">
    <citation type="submission" date="2015-10" db="EMBL/GenBank/DDBJ databases">
        <authorList>
            <person name="Gilbert D.G."/>
        </authorList>
    </citation>
    <scope>NUCLEOTIDE SEQUENCE [LARGE SCALE GENOMIC DNA]</scope>
    <source>
        <strain evidence="5">COMA1</strain>
    </source>
</reference>